<dbReference type="Gene3D" id="3.40.50.1820">
    <property type="entry name" value="alpha/beta hydrolase"/>
    <property type="match status" value="1"/>
</dbReference>
<reference evidence="11" key="2">
    <citation type="journal article" date="2022" name="Elife">
        <title>Obligate sexual reproduction of a homothallic fungus closely related to the Cryptococcus pathogenic species complex.</title>
        <authorList>
            <person name="Passer A.R."/>
            <person name="Clancey S.A."/>
            <person name="Shea T."/>
            <person name="David-Palma M."/>
            <person name="Averette A.F."/>
            <person name="Boekhout T."/>
            <person name="Porcel B.M."/>
            <person name="Nowrousian M."/>
            <person name="Cuomo C.A."/>
            <person name="Sun S."/>
            <person name="Heitman J."/>
            <person name="Coelho M.A."/>
        </authorList>
    </citation>
    <scope>NUCLEOTIDE SEQUENCE</scope>
    <source>
        <strain evidence="11">CBS 7841</strain>
    </source>
</reference>
<evidence type="ECO:0000313" key="11">
    <source>
        <dbReference type="EMBL" id="WVN88036.1"/>
    </source>
</evidence>
<evidence type="ECO:0000256" key="6">
    <source>
        <dbReference type="ARBA" id="ARBA00022801"/>
    </source>
</evidence>
<dbReference type="PANTHER" id="PTHR38050">
    <property type="match status" value="1"/>
</dbReference>
<dbReference type="GeneID" id="91087446"/>
<sequence length="180" mass="19597">MLGLYVLAALRTLSALASPYELKDGEGLVANLLKDFAGNALSTRDPATGNIPYTLRTGRTFLLNVPADYVHGKEHPLISRFHGVRGSSEKQQKVTELSDPSLRIAWKPFLNTGAPYENTIVDNIAYVHDTINTICSTYTNDHTRLYASGKFNSGGFASLLVCRPDTSALFAAYVPVHPAL</sequence>
<dbReference type="GO" id="GO:0030600">
    <property type="term" value="F:feruloyl esterase activity"/>
    <property type="evidence" value="ECO:0007669"/>
    <property type="project" value="UniProtKB-EC"/>
</dbReference>
<keyword evidence="8" id="KW-0624">Polysaccharide degradation</keyword>
<reference evidence="11" key="3">
    <citation type="submission" date="2024-01" db="EMBL/GenBank/DDBJ databases">
        <authorList>
            <person name="Coelho M.A."/>
            <person name="David-Palma M."/>
            <person name="Shea T."/>
            <person name="Sun S."/>
            <person name="Cuomo C.A."/>
            <person name="Heitman J."/>
        </authorList>
    </citation>
    <scope>NUCLEOTIDE SEQUENCE</scope>
    <source>
        <strain evidence="11">CBS 7841</strain>
    </source>
</reference>
<dbReference type="AlphaFoldDB" id="A0AAJ8M1U2"/>
<comment type="subcellular location">
    <subcellularLocation>
        <location evidence="1">Secreted</location>
    </subcellularLocation>
</comment>
<evidence type="ECO:0000256" key="10">
    <source>
        <dbReference type="SAM" id="SignalP"/>
    </source>
</evidence>
<dbReference type="EMBL" id="CP143786">
    <property type="protein sequence ID" value="WVN88036.1"/>
    <property type="molecule type" value="Genomic_DNA"/>
</dbReference>
<keyword evidence="4" id="KW-0858">Xylan degradation</keyword>
<keyword evidence="5 10" id="KW-0732">Signal</keyword>
<evidence type="ECO:0000256" key="2">
    <source>
        <dbReference type="ARBA" id="ARBA00013091"/>
    </source>
</evidence>
<evidence type="ECO:0000256" key="3">
    <source>
        <dbReference type="ARBA" id="ARBA00022525"/>
    </source>
</evidence>
<reference evidence="11" key="1">
    <citation type="submission" date="2016-06" db="EMBL/GenBank/DDBJ databases">
        <authorList>
            <person name="Cuomo C."/>
            <person name="Litvintseva A."/>
            <person name="Heitman J."/>
            <person name="Chen Y."/>
            <person name="Sun S."/>
            <person name="Springer D."/>
            <person name="Dromer F."/>
            <person name="Young S."/>
            <person name="Zeng Q."/>
            <person name="Chapman S."/>
            <person name="Gujja S."/>
            <person name="Saif S."/>
            <person name="Birren B."/>
        </authorList>
    </citation>
    <scope>NUCLEOTIDE SEQUENCE</scope>
    <source>
        <strain evidence="11">CBS 7841</strain>
    </source>
</reference>
<dbReference type="KEGG" id="cdep:91087446"/>
<dbReference type="InterPro" id="IPR029058">
    <property type="entry name" value="AB_hydrolase_fold"/>
</dbReference>
<evidence type="ECO:0000256" key="9">
    <source>
        <dbReference type="ARBA" id="ARBA00034075"/>
    </source>
</evidence>
<dbReference type="EC" id="3.1.1.73" evidence="2"/>
<dbReference type="GO" id="GO:0045493">
    <property type="term" value="P:xylan catabolic process"/>
    <property type="evidence" value="ECO:0007669"/>
    <property type="project" value="UniProtKB-KW"/>
</dbReference>
<dbReference type="RefSeq" id="XP_066068736.1">
    <property type="nucleotide sequence ID" value="XM_066212639.1"/>
</dbReference>
<evidence type="ECO:0000256" key="7">
    <source>
        <dbReference type="ARBA" id="ARBA00023277"/>
    </source>
</evidence>
<keyword evidence="3" id="KW-0964">Secreted</keyword>
<organism evidence="11 12">
    <name type="scientific">Cryptococcus depauperatus CBS 7841</name>
    <dbReference type="NCBI Taxonomy" id="1295531"/>
    <lineage>
        <taxon>Eukaryota</taxon>
        <taxon>Fungi</taxon>
        <taxon>Dikarya</taxon>
        <taxon>Basidiomycota</taxon>
        <taxon>Agaricomycotina</taxon>
        <taxon>Tremellomycetes</taxon>
        <taxon>Tremellales</taxon>
        <taxon>Cryptococcaceae</taxon>
        <taxon>Cryptococcus</taxon>
    </lineage>
</organism>
<evidence type="ECO:0000256" key="4">
    <source>
        <dbReference type="ARBA" id="ARBA00022651"/>
    </source>
</evidence>
<name>A0AAJ8M1U2_9TREE</name>
<comment type="catalytic activity">
    <reaction evidence="9">
        <text>feruloyl-polysaccharide + H2O = ferulate + polysaccharide.</text>
        <dbReference type="EC" id="3.1.1.73"/>
    </reaction>
</comment>
<proteinExistence type="predicted"/>
<dbReference type="PANTHER" id="PTHR38050:SF2">
    <property type="entry name" value="FERULOYL ESTERASE C-RELATED"/>
    <property type="match status" value="1"/>
</dbReference>
<evidence type="ECO:0000256" key="1">
    <source>
        <dbReference type="ARBA" id="ARBA00004613"/>
    </source>
</evidence>
<accession>A0AAJ8M1U2</accession>
<dbReference type="InterPro" id="IPR043595">
    <property type="entry name" value="FaeB/C/D"/>
</dbReference>
<evidence type="ECO:0000256" key="5">
    <source>
        <dbReference type="ARBA" id="ARBA00022729"/>
    </source>
</evidence>
<evidence type="ECO:0000313" key="12">
    <source>
        <dbReference type="Proteomes" id="UP000094043"/>
    </source>
</evidence>
<feature type="signal peptide" evidence="10">
    <location>
        <begin position="1"/>
        <end position="17"/>
    </location>
</feature>
<gene>
    <name evidence="11" type="ORF">L203_103235</name>
</gene>
<protein>
    <recommendedName>
        <fullName evidence="2">feruloyl esterase</fullName>
        <ecNumber evidence="2">3.1.1.73</ecNumber>
    </recommendedName>
</protein>
<feature type="chain" id="PRO_5042486283" description="feruloyl esterase" evidence="10">
    <location>
        <begin position="18"/>
        <end position="180"/>
    </location>
</feature>
<evidence type="ECO:0000256" key="8">
    <source>
        <dbReference type="ARBA" id="ARBA00023326"/>
    </source>
</evidence>
<keyword evidence="7" id="KW-0119">Carbohydrate metabolism</keyword>
<keyword evidence="12" id="KW-1185">Reference proteome</keyword>
<keyword evidence="6" id="KW-0378">Hydrolase</keyword>
<dbReference type="GO" id="GO:0005576">
    <property type="term" value="C:extracellular region"/>
    <property type="evidence" value="ECO:0007669"/>
    <property type="project" value="UniProtKB-SubCell"/>
</dbReference>
<dbReference type="Proteomes" id="UP000094043">
    <property type="component" value="Chromosome 3"/>
</dbReference>